<name>A0A1X1EKW0_PANCY</name>
<dbReference type="Gene3D" id="1.10.10.60">
    <property type="entry name" value="Homeodomain-like"/>
    <property type="match status" value="2"/>
</dbReference>
<evidence type="ECO:0000313" key="5">
    <source>
        <dbReference type="EMBL" id="ORM89580.1"/>
    </source>
</evidence>
<dbReference type="PANTHER" id="PTHR47504">
    <property type="entry name" value="RIGHT ORIGIN-BINDING PROTEIN"/>
    <property type="match status" value="1"/>
</dbReference>
<dbReference type="GO" id="GO:0003700">
    <property type="term" value="F:DNA-binding transcription factor activity"/>
    <property type="evidence" value="ECO:0007669"/>
    <property type="project" value="InterPro"/>
</dbReference>
<dbReference type="AlphaFoldDB" id="A0A1X1EKW0"/>
<evidence type="ECO:0000313" key="6">
    <source>
        <dbReference type="Proteomes" id="UP000193749"/>
    </source>
</evidence>
<keyword evidence="6" id="KW-1185">Reference proteome</keyword>
<dbReference type="SMART" id="SM00342">
    <property type="entry name" value="HTH_ARAC"/>
    <property type="match status" value="1"/>
</dbReference>
<dbReference type="SUPFAM" id="SSF46689">
    <property type="entry name" value="Homeodomain-like"/>
    <property type="match status" value="1"/>
</dbReference>
<sequence length="126" mass="14987">MVRREVIIHDLESWIESWIDNNINSSLRIDDVVKRSGYSKWYLQKMFSVVKKKTLGRYIRDLKLFKAACDLVYSDETIIAISLKYGYDSQSSFTRTFTQNYVFPPSEFRRLCRDNPGITKEMLKNR</sequence>
<gene>
    <name evidence="5" type="ORF">HA50_23485</name>
</gene>
<dbReference type="OrthoDB" id="282744at2"/>
<dbReference type="InterPro" id="IPR018060">
    <property type="entry name" value="HTH_AraC"/>
</dbReference>
<dbReference type="InterPro" id="IPR050959">
    <property type="entry name" value="MarA-like"/>
</dbReference>
<dbReference type="Pfam" id="PF12833">
    <property type="entry name" value="HTH_18"/>
    <property type="match status" value="1"/>
</dbReference>
<evidence type="ECO:0000256" key="1">
    <source>
        <dbReference type="ARBA" id="ARBA00023015"/>
    </source>
</evidence>
<evidence type="ECO:0000256" key="3">
    <source>
        <dbReference type="ARBA" id="ARBA00023163"/>
    </source>
</evidence>
<dbReference type="PANTHER" id="PTHR47504:SF2">
    <property type="entry name" value="REGULATORY PROTEIN SOXS"/>
    <property type="match status" value="1"/>
</dbReference>
<dbReference type="Proteomes" id="UP000193749">
    <property type="component" value="Unassembled WGS sequence"/>
</dbReference>
<feature type="domain" description="HTH araC/xylS-type" evidence="4">
    <location>
        <begin position="13"/>
        <end position="111"/>
    </location>
</feature>
<evidence type="ECO:0000256" key="2">
    <source>
        <dbReference type="ARBA" id="ARBA00023125"/>
    </source>
</evidence>
<dbReference type="RefSeq" id="WP_084879297.1">
    <property type="nucleotide sequence ID" value="NZ_JAGGMY010000005.1"/>
</dbReference>
<accession>A0A1X1EKW0</accession>
<reference evidence="5 6" key="1">
    <citation type="journal article" date="2017" name="Antonie Van Leeuwenhoek">
        <title>Phylogenomic resolution of the bacterial genus Pantoea and its relationship with Erwinia and Tatumella.</title>
        <authorList>
            <person name="Palmer M."/>
            <person name="Steenkamp E.T."/>
            <person name="Coetzee M.P."/>
            <person name="Chan W.Y."/>
            <person name="van Zyl E."/>
            <person name="De Maayer P."/>
            <person name="Coutinho T.A."/>
            <person name="Blom J."/>
            <person name="Smits T.H."/>
            <person name="Duffy B."/>
            <person name="Venter S.N."/>
        </authorList>
    </citation>
    <scope>NUCLEOTIDE SEQUENCE [LARGE SCALE GENOMIC DNA]</scope>
    <source>
        <strain evidence="5 6">LMG 2657</strain>
    </source>
</reference>
<proteinExistence type="predicted"/>
<keyword evidence="1" id="KW-0805">Transcription regulation</keyword>
<keyword evidence="2" id="KW-0238">DNA-binding</keyword>
<dbReference type="STRING" id="55209.HA50_23485"/>
<dbReference type="PROSITE" id="PS01124">
    <property type="entry name" value="HTH_ARAC_FAMILY_2"/>
    <property type="match status" value="1"/>
</dbReference>
<organism evidence="5 6">
    <name type="scientific">Pantoea cypripedii</name>
    <name type="common">Pectobacterium cypripedii</name>
    <name type="synonym">Erwinia cypripedii</name>
    <dbReference type="NCBI Taxonomy" id="55209"/>
    <lineage>
        <taxon>Bacteria</taxon>
        <taxon>Pseudomonadati</taxon>
        <taxon>Pseudomonadota</taxon>
        <taxon>Gammaproteobacteria</taxon>
        <taxon>Enterobacterales</taxon>
        <taxon>Erwiniaceae</taxon>
        <taxon>Pantoea</taxon>
    </lineage>
</organism>
<comment type="caution">
    <text evidence="5">The sequence shown here is derived from an EMBL/GenBank/DDBJ whole genome shotgun (WGS) entry which is preliminary data.</text>
</comment>
<evidence type="ECO:0000259" key="4">
    <source>
        <dbReference type="PROSITE" id="PS01124"/>
    </source>
</evidence>
<keyword evidence="3" id="KW-0804">Transcription</keyword>
<dbReference type="EMBL" id="MLJI01000002">
    <property type="protein sequence ID" value="ORM89580.1"/>
    <property type="molecule type" value="Genomic_DNA"/>
</dbReference>
<dbReference type="GO" id="GO:0043565">
    <property type="term" value="F:sequence-specific DNA binding"/>
    <property type="evidence" value="ECO:0007669"/>
    <property type="project" value="InterPro"/>
</dbReference>
<dbReference type="InterPro" id="IPR009057">
    <property type="entry name" value="Homeodomain-like_sf"/>
</dbReference>
<protein>
    <recommendedName>
        <fullName evidence="4">HTH araC/xylS-type domain-containing protein</fullName>
    </recommendedName>
</protein>